<evidence type="ECO:0000313" key="3">
    <source>
        <dbReference type="Proteomes" id="UP000887013"/>
    </source>
</evidence>
<name>A0A8X6I5J3_NEPPI</name>
<keyword evidence="3" id="KW-1185">Reference proteome</keyword>
<evidence type="ECO:0000313" key="2">
    <source>
        <dbReference type="EMBL" id="GFS29063.1"/>
    </source>
</evidence>
<comment type="caution">
    <text evidence="2">The sequence shown here is derived from an EMBL/GenBank/DDBJ whole genome shotgun (WGS) entry which is preliminary data.</text>
</comment>
<reference evidence="2" key="1">
    <citation type="submission" date="2020-08" db="EMBL/GenBank/DDBJ databases">
        <title>Multicomponent nature underlies the extraordinary mechanical properties of spider dragline silk.</title>
        <authorList>
            <person name="Kono N."/>
            <person name="Nakamura H."/>
            <person name="Mori M."/>
            <person name="Yoshida Y."/>
            <person name="Ohtoshi R."/>
            <person name="Malay A.D."/>
            <person name="Moran D.A.P."/>
            <person name="Tomita M."/>
            <person name="Numata K."/>
            <person name="Arakawa K."/>
        </authorList>
    </citation>
    <scope>NUCLEOTIDE SEQUENCE</scope>
</reference>
<organism evidence="2 3">
    <name type="scientific">Nephila pilipes</name>
    <name type="common">Giant wood spider</name>
    <name type="synonym">Nephila maculata</name>
    <dbReference type="NCBI Taxonomy" id="299642"/>
    <lineage>
        <taxon>Eukaryota</taxon>
        <taxon>Metazoa</taxon>
        <taxon>Ecdysozoa</taxon>
        <taxon>Arthropoda</taxon>
        <taxon>Chelicerata</taxon>
        <taxon>Arachnida</taxon>
        <taxon>Araneae</taxon>
        <taxon>Araneomorphae</taxon>
        <taxon>Entelegynae</taxon>
        <taxon>Araneoidea</taxon>
        <taxon>Nephilidae</taxon>
        <taxon>Nephila</taxon>
    </lineage>
</organism>
<dbReference type="EMBL" id="BMAW01087326">
    <property type="protein sequence ID" value="GFS29063.1"/>
    <property type="molecule type" value="Genomic_DNA"/>
</dbReference>
<sequence length="103" mass="11709">MSNPSINSLRPLCNETVRKKQSRSLPSLSFLRSQPFRNSHLAKKRTIFSANRNPPSALTHITESFGEEVIITTETLSDHPVLGKRRFYEVLMKQPPSPRSTDC</sequence>
<gene>
    <name evidence="2" type="ORF">NPIL_502581</name>
</gene>
<protein>
    <submittedName>
        <fullName evidence="2">Uncharacterized protein</fullName>
    </submittedName>
</protein>
<evidence type="ECO:0000256" key="1">
    <source>
        <dbReference type="SAM" id="MobiDB-lite"/>
    </source>
</evidence>
<feature type="region of interest" description="Disordered" evidence="1">
    <location>
        <begin position="1"/>
        <end position="20"/>
    </location>
</feature>
<dbReference type="AlphaFoldDB" id="A0A8X6I5J3"/>
<proteinExistence type="predicted"/>
<accession>A0A8X6I5J3</accession>
<dbReference type="Proteomes" id="UP000887013">
    <property type="component" value="Unassembled WGS sequence"/>
</dbReference>